<accession>A0A386KD87</accession>
<reference evidence="2 3" key="1">
    <citation type="submission" date="2018-08" db="EMBL/GenBank/DDBJ databases">
        <authorList>
            <person name="Deleon-Fernandez R.L."/>
            <person name="Jaramillo-Canas A.J."/>
            <person name="Reyes-Pena L.A."/>
            <person name="Colon-Santos M."/>
            <person name="Contreras-Santini J."/>
            <person name="Cruz-Pauneto O.A."/>
            <person name="Deanca-Maldonado G."/>
            <person name="Fernandez-Martinez M."/>
            <person name="Vazquez E."/>
            <person name="Rubin M.R."/>
            <person name="Garlena R.A."/>
            <person name="Russell D.A."/>
            <person name="Pope W.H."/>
            <person name="Jacobs-Sera D."/>
            <person name="Hatfull G.F."/>
        </authorList>
    </citation>
    <scope>NUCLEOTIDE SEQUENCE [LARGE SCALE GENOMIC DNA]</scope>
</reference>
<dbReference type="GeneID" id="65116447"/>
<feature type="coiled-coil region" evidence="1">
    <location>
        <begin position="76"/>
        <end position="103"/>
    </location>
</feature>
<keyword evidence="1" id="KW-0175">Coiled coil</keyword>
<dbReference type="KEGG" id="vg:65116447"/>
<dbReference type="RefSeq" id="YP_010098774.1">
    <property type="nucleotide sequence ID" value="NC_055769.1"/>
</dbReference>
<evidence type="ECO:0000313" key="2">
    <source>
        <dbReference type="EMBL" id="AYD82160.1"/>
    </source>
</evidence>
<evidence type="ECO:0000313" key="3">
    <source>
        <dbReference type="Proteomes" id="UP000282192"/>
    </source>
</evidence>
<evidence type="ECO:0000256" key="1">
    <source>
        <dbReference type="SAM" id="Coils"/>
    </source>
</evidence>
<proteinExistence type="predicted"/>
<gene>
    <name evidence="2" type="primary">74</name>
    <name evidence="2" type="ORF">SEA_TURUNCU_74</name>
</gene>
<organism evidence="2 3">
    <name type="scientific">Gordonia phage Turuncu</name>
    <dbReference type="NCBI Taxonomy" id="2315610"/>
    <lineage>
        <taxon>Viruses</taxon>
        <taxon>Duplodnaviria</taxon>
        <taxon>Heunggongvirae</taxon>
        <taxon>Uroviricota</taxon>
        <taxon>Caudoviricetes</taxon>
        <taxon>Zierdtviridae</taxon>
        <taxon>Emilbogenvirinae</taxon>
        <taxon>Gruunavirus</taxon>
        <taxon>Gruunavirus turuncu</taxon>
    </lineage>
</organism>
<sequence>MKIVTHRTTVECRLYDVPRLRGSYGCDLAPERLQVSRLTYRKRHPDDPIRRFTHFSVSGPMIKKNGEPGKRNTWLLGDVETKIEELRRQSPELAERVEQLAETLSLPEGLDK</sequence>
<dbReference type="Proteomes" id="UP000282192">
    <property type="component" value="Segment"/>
</dbReference>
<keyword evidence="3" id="KW-1185">Reference proteome</keyword>
<protein>
    <submittedName>
        <fullName evidence="2">Uncharacterized protein</fullName>
    </submittedName>
</protein>
<name>A0A386KD87_9CAUD</name>
<dbReference type="EMBL" id="MH744424">
    <property type="protein sequence ID" value="AYD82160.1"/>
    <property type="molecule type" value="Genomic_DNA"/>
</dbReference>